<reference evidence="4 5" key="1">
    <citation type="submission" date="2024-08" db="EMBL/GenBank/DDBJ databases">
        <title>Gnathostoma spinigerum genome.</title>
        <authorList>
            <person name="Gonzalez-Bertolin B."/>
            <person name="Monzon S."/>
            <person name="Zaballos A."/>
            <person name="Jimenez P."/>
            <person name="Dekumyoy P."/>
            <person name="Varona S."/>
            <person name="Cuesta I."/>
            <person name="Sumanam S."/>
            <person name="Adisakwattana P."/>
            <person name="Gasser R.B."/>
            <person name="Hernandez-Gonzalez A."/>
            <person name="Young N.D."/>
            <person name="Perteguer M.J."/>
        </authorList>
    </citation>
    <scope>NUCLEOTIDE SEQUENCE [LARGE SCALE GENOMIC DNA]</scope>
    <source>
        <strain evidence="4">AL3</strain>
        <tissue evidence="4">Liver</tissue>
    </source>
</reference>
<dbReference type="EMBL" id="JBGFUD010004593">
    <property type="protein sequence ID" value="MFH4979758.1"/>
    <property type="molecule type" value="Genomic_DNA"/>
</dbReference>
<dbReference type="SUPFAM" id="SSF143113">
    <property type="entry name" value="NAP-like"/>
    <property type="match status" value="1"/>
</dbReference>
<protein>
    <recommendedName>
        <fullName evidence="6">Nucleosome assembly protein</fullName>
    </recommendedName>
</protein>
<dbReference type="InterPro" id="IPR037231">
    <property type="entry name" value="NAP-like_sf"/>
</dbReference>
<dbReference type="Pfam" id="PF00956">
    <property type="entry name" value="NAP"/>
    <property type="match status" value="1"/>
</dbReference>
<proteinExistence type="inferred from homology"/>
<comment type="caution">
    <text evidence="4">The sequence shown here is derived from an EMBL/GenBank/DDBJ whole genome shotgun (WGS) entry which is preliminary data.</text>
</comment>
<name>A0ABD6EIP0_9BILA</name>
<feature type="region of interest" description="Disordered" evidence="3">
    <location>
        <begin position="283"/>
        <end position="309"/>
    </location>
</feature>
<evidence type="ECO:0000313" key="4">
    <source>
        <dbReference type="EMBL" id="MFH4979758.1"/>
    </source>
</evidence>
<dbReference type="AlphaFoldDB" id="A0ABD6EIP0"/>
<dbReference type="Proteomes" id="UP001608902">
    <property type="component" value="Unassembled WGS sequence"/>
</dbReference>
<evidence type="ECO:0000256" key="1">
    <source>
        <dbReference type="ARBA" id="ARBA00009947"/>
    </source>
</evidence>
<dbReference type="Gene3D" id="3.30.1120.90">
    <property type="entry name" value="Nucleosome assembly protein"/>
    <property type="match status" value="1"/>
</dbReference>
<dbReference type="PANTHER" id="PTHR11875">
    <property type="entry name" value="TESTIS-SPECIFIC Y-ENCODED PROTEIN"/>
    <property type="match status" value="1"/>
</dbReference>
<evidence type="ECO:0000256" key="3">
    <source>
        <dbReference type="SAM" id="MobiDB-lite"/>
    </source>
</evidence>
<dbReference type="Gene3D" id="1.20.5.1500">
    <property type="match status" value="1"/>
</dbReference>
<gene>
    <name evidence="4" type="ORF">AB6A40_006467</name>
</gene>
<evidence type="ECO:0000313" key="5">
    <source>
        <dbReference type="Proteomes" id="UP001608902"/>
    </source>
</evidence>
<organism evidence="4 5">
    <name type="scientific">Gnathostoma spinigerum</name>
    <dbReference type="NCBI Taxonomy" id="75299"/>
    <lineage>
        <taxon>Eukaryota</taxon>
        <taxon>Metazoa</taxon>
        <taxon>Ecdysozoa</taxon>
        <taxon>Nematoda</taxon>
        <taxon>Chromadorea</taxon>
        <taxon>Rhabditida</taxon>
        <taxon>Spirurina</taxon>
        <taxon>Gnathostomatomorpha</taxon>
        <taxon>Gnathostomatoidea</taxon>
        <taxon>Gnathostomatidae</taxon>
        <taxon>Gnathostoma</taxon>
    </lineage>
</organism>
<dbReference type="InterPro" id="IPR002164">
    <property type="entry name" value="NAP_family"/>
</dbReference>
<evidence type="ECO:0000256" key="2">
    <source>
        <dbReference type="RuleBase" id="RU003876"/>
    </source>
</evidence>
<keyword evidence="5" id="KW-1185">Reference proteome</keyword>
<sequence>MESSAGVPLYDLHESVRRRVKALKKLQIESIDIEAKFYERVHQLEKEFAPQFDALQAKRKMIVTGEKEPTDAEADAALIHGIPDEEVLREASATTVKGDAPKGIPNFWLNVLKGSPQVGTLIQSHDEPILKHLMDITVSISTDPDSYTLTFHFEPNEYFEQTELTKFYTLQMTPREDDPFVYEGPTVYEAKGSKIEWKKDKNVTLKALKKKSRDGRYVTKIIKTESFFNFFDPPVVKASGQDINEDEENKLAADFEIGQLIRDRIIPRAVLFYTGEASLDDYDYYDEMEDEDEEDVSSDDVDDSEDIRS</sequence>
<accession>A0ABD6EIP0</accession>
<comment type="similarity">
    <text evidence="1 2">Belongs to the nucleosome assembly protein (NAP) family.</text>
</comment>
<evidence type="ECO:0008006" key="6">
    <source>
        <dbReference type="Google" id="ProtNLM"/>
    </source>
</evidence>